<dbReference type="PROSITE" id="PS00027">
    <property type="entry name" value="HOMEOBOX_1"/>
    <property type="match status" value="1"/>
</dbReference>
<feature type="compositionally biased region" description="Low complexity" evidence="9">
    <location>
        <begin position="295"/>
        <end position="305"/>
    </location>
</feature>
<sequence>MENPNESIEKLFNAPLQINSQHLIDSADYHTNLHLNYQHQLLLQQHQDHQQNQFLHHHSHHYLSQHHSLLNNLPTYGSYDASSPSPLMEEKSDVKYEPNTIVYDMFELDTDVEKRKLANSDLYFLANDTNINNNSPLDEHSAEESDDKKKRQRRQRTHFSSQQLQQLEATFSCNRYPDLATREDIAALTNLTEAKVRVWFKNRRAKWRKRERNMDHLRSFSHINGLVQPFDVYQSAYSVNYPSHWDTQSTNNKSPSPTTTKSTSSSSSTHTTPSFTHWPLPPVNSLTQPLMTHHTPSSSSLSPPYSYTSSIPPLYSTSSYYPSTVSVQNNSYTNYIQNDLHPLTQVLKNKAKQNGSSFQIYGTQTNITNNIYPSPHYSNNPLFET</sequence>
<evidence type="ECO:0000259" key="10">
    <source>
        <dbReference type="PROSITE" id="PS50071"/>
    </source>
</evidence>
<comment type="similarity">
    <text evidence="2">Belongs to the paired homeobox family. Bicoid subfamily.</text>
</comment>
<dbReference type="GO" id="GO:0000978">
    <property type="term" value="F:RNA polymerase II cis-regulatory region sequence-specific DNA binding"/>
    <property type="evidence" value="ECO:0007669"/>
    <property type="project" value="TreeGrafter"/>
</dbReference>
<evidence type="ECO:0000256" key="2">
    <source>
        <dbReference type="ARBA" id="ARBA00006503"/>
    </source>
</evidence>
<evidence type="ECO:0000256" key="9">
    <source>
        <dbReference type="SAM" id="MobiDB-lite"/>
    </source>
</evidence>
<accession>A0A814W8Q3</accession>
<dbReference type="InterPro" id="IPR017970">
    <property type="entry name" value="Homeobox_CS"/>
</dbReference>
<protein>
    <recommendedName>
        <fullName evidence="10">Homeobox domain-containing protein</fullName>
    </recommendedName>
</protein>
<evidence type="ECO:0000256" key="7">
    <source>
        <dbReference type="PROSITE-ProRule" id="PRU00108"/>
    </source>
</evidence>
<dbReference type="Proteomes" id="UP000681722">
    <property type="component" value="Unassembled WGS sequence"/>
</dbReference>
<evidence type="ECO:0000256" key="8">
    <source>
        <dbReference type="RuleBase" id="RU000682"/>
    </source>
</evidence>
<keyword evidence="6 7" id="KW-0539">Nucleus</keyword>
<name>A0A814W8Q3_9BILA</name>
<dbReference type="PANTHER" id="PTHR45882:SF3">
    <property type="entry name" value="PITUITARY HOMEOBOX HOMOLOG PTX1"/>
    <property type="match status" value="1"/>
</dbReference>
<evidence type="ECO:0000256" key="4">
    <source>
        <dbReference type="ARBA" id="ARBA00023125"/>
    </source>
</evidence>
<dbReference type="CDD" id="cd00086">
    <property type="entry name" value="homeodomain"/>
    <property type="match status" value="1"/>
</dbReference>
<evidence type="ECO:0000256" key="3">
    <source>
        <dbReference type="ARBA" id="ARBA00022473"/>
    </source>
</evidence>
<comment type="subcellular location">
    <subcellularLocation>
        <location evidence="1 7 8">Nucleus</location>
    </subcellularLocation>
</comment>
<feature type="compositionally biased region" description="Low complexity" evidence="9">
    <location>
        <begin position="247"/>
        <end position="277"/>
    </location>
</feature>
<dbReference type="FunFam" id="1.10.10.60:FF:000679">
    <property type="entry name" value="Homeobox protein aristaless"/>
    <property type="match status" value="1"/>
</dbReference>
<keyword evidence="4 7" id="KW-0238">DNA-binding</keyword>
<dbReference type="InterPro" id="IPR009057">
    <property type="entry name" value="Homeodomain-like_sf"/>
</dbReference>
<feature type="domain" description="Homeobox" evidence="10">
    <location>
        <begin position="150"/>
        <end position="210"/>
    </location>
</feature>
<dbReference type="AlphaFoldDB" id="A0A814W8Q3"/>
<proteinExistence type="inferred from homology"/>
<dbReference type="GO" id="GO:0000981">
    <property type="term" value="F:DNA-binding transcription factor activity, RNA polymerase II-specific"/>
    <property type="evidence" value="ECO:0007669"/>
    <property type="project" value="InterPro"/>
</dbReference>
<evidence type="ECO:0000313" key="13">
    <source>
        <dbReference type="Proteomes" id="UP000663829"/>
    </source>
</evidence>
<feature type="region of interest" description="Disordered" evidence="9">
    <location>
        <begin position="286"/>
        <end position="305"/>
    </location>
</feature>
<evidence type="ECO:0000256" key="6">
    <source>
        <dbReference type="ARBA" id="ARBA00023242"/>
    </source>
</evidence>
<evidence type="ECO:0000256" key="5">
    <source>
        <dbReference type="ARBA" id="ARBA00023155"/>
    </source>
</evidence>
<dbReference type="InterPro" id="IPR001356">
    <property type="entry name" value="HD"/>
</dbReference>
<organism evidence="11 13">
    <name type="scientific">Didymodactylos carnosus</name>
    <dbReference type="NCBI Taxonomy" id="1234261"/>
    <lineage>
        <taxon>Eukaryota</taxon>
        <taxon>Metazoa</taxon>
        <taxon>Spiralia</taxon>
        <taxon>Gnathifera</taxon>
        <taxon>Rotifera</taxon>
        <taxon>Eurotatoria</taxon>
        <taxon>Bdelloidea</taxon>
        <taxon>Philodinida</taxon>
        <taxon>Philodinidae</taxon>
        <taxon>Didymodactylos</taxon>
    </lineage>
</organism>
<dbReference type="GO" id="GO:0009653">
    <property type="term" value="P:anatomical structure morphogenesis"/>
    <property type="evidence" value="ECO:0007669"/>
    <property type="project" value="TreeGrafter"/>
</dbReference>
<keyword evidence="13" id="KW-1185">Reference proteome</keyword>
<dbReference type="Pfam" id="PF00046">
    <property type="entry name" value="Homeodomain"/>
    <property type="match status" value="1"/>
</dbReference>
<feature type="region of interest" description="Disordered" evidence="9">
    <location>
        <begin position="245"/>
        <end position="280"/>
    </location>
</feature>
<evidence type="ECO:0000313" key="12">
    <source>
        <dbReference type="EMBL" id="CAF3963526.1"/>
    </source>
</evidence>
<evidence type="ECO:0000313" key="11">
    <source>
        <dbReference type="EMBL" id="CAF1198900.1"/>
    </source>
</evidence>
<comment type="caution">
    <text evidence="11">The sequence shown here is derived from an EMBL/GenBank/DDBJ whole genome shotgun (WGS) entry which is preliminary data.</text>
</comment>
<dbReference type="EMBL" id="CAJOBC010008504">
    <property type="protein sequence ID" value="CAF3963526.1"/>
    <property type="molecule type" value="Genomic_DNA"/>
</dbReference>
<dbReference type="PROSITE" id="PS50071">
    <property type="entry name" value="HOMEOBOX_2"/>
    <property type="match status" value="1"/>
</dbReference>
<gene>
    <name evidence="11" type="ORF">GPM918_LOCUS23615</name>
    <name evidence="12" type="ORF">SRO942_LOCUS23614</name>
</gene>
<dbReference type="EMBL" id="CAJNOQ010008503">
    <property type="protein sequence ID" value="CAF1198900.1"/>
    <property type="molecule type" value="Genomic_DNA"/>
</dbReference>
<dbReference type="SMART" id="SM00389">
    <property type="entry name" value="HOX"/>
    <property type="match status" value="1"/>
</dbReference>
<feature type="compositionally biased region" description="Basic and acidic residues" evidence="9">
    <location>
        <begin position="137"/>
        <end position="149"/>
    </location>
</feature>
<dbReference type="PANTHER" id="PTHR45882">
    <property type="entry name" value="PITUITARY HOMEOBOX HOMOLOG PTX1"/>
    <property type="match status" value="1"/>
</dbReference>
<dbReference type="Proteomes" id="UP000663829">
    <property type="component" value="Unassembled WGS sequence"/>
</dbReference>
<dbReference type="Gene3D" id="1.10.10.60">
    <property type="entry name" value="Homeodomain-like"/>
    <property type="match status" value="1"/>
</dbReference>
<feature type="region of interest" description="Disordered" evidence="9">
    <location>
        <begin position="129"/>
        <end position="163"/>
    </location>
</feature>
<dbReference type="OrthoDB" id="6159439at2759"/>
<evidence type="ECO:0000256" key="1">
    <source>
        <dbReference type="ARBA" id="ARBA00004123"/>
    </source>
</evidence>
<dbReference type="GO" id="GO:0005634">
    <property type="term" value="C:nucleus"/>
    <property type="evidence" value="ECO:0007669"/>
    <property type="project" value="UniProtKB-SubCell"/>
</dbReference>
<dbReference type="SUPFAM" id="SSF46689">
    <property type="entry name" value="Homeodomain-like"/>
    <property type="match status" value="1"/>
</dbReference>
<keyword evidence="3" id="KW-0217">Developmental protein</keyword>
<feature type="DNA-binding region" description="Homeobox" evidence="7">
    <location>
        <begin position="152"/>
        <end position="211"/>
    </location>
</feature>
<keyword evidence="5 7" id="KW-0371">Homeobox</keyword>
<reference evidence="11" key="1">
    <citation type="submission" date="2021-02" db="EMBL/GenBank/DDBJ databases">
        <authorList>
            <person name="Nowell W R."/>
        </authorList>
    </citation>
    <scope>NUCLEOTIDE SEQUENCE</scope>
</reference>